<evidence type="ECO:0000313" key="1">
    <source>
        <dbReference type="EMBL" id="MCQ4334614.1"/>
    </source>
</evidence>
<protein>
    <submittedName>
        <fullName evidence="1">Uncharacterized protein</fullName>
    </submittedName>
</protein>
<dbReference type="Proteomes" id="UP001139494">
    <property type="component" value="Unassembled WGS sequence"/>
</dbReference>
<gene>
    <name evidence="1" type="ORF">KM295_14235</name>
</gene>
<reference evidence="1" key="1">
    <citation type="journal article" date="2023" name="Front. Microbiol.">
        <title>Genomic-based phylogenetic and metabolic analyses of the genus Natronomonas, and description of Natronomonas aquatica sp. nov.</title>
        <authorList>
            <person name="Garcia-Roldan A."/>
            <person name="Duran-Viseras A."/>
            <person name="de la Haba R.R."/>
            <person name="Corral P."/>
            <person name="Sanchez-Porro C."/>
            <person name="Ventosa A."/>
        </authorList>
    </citation>
    <scope>NUCLEOTIDE SEQUENCE</scope>
    <source>
        <strain evidence="1">F2-12</strain>
    </source>
</reference>
<name>A0A9R1CW03_9EURY</name>
<dbReference type="EMBL" id="JAHLKM010000030">
    <property type="protein sequence ID" value="MCQ4334614.1"/>
    <property type="molecule type" value="Genomic_DNA"/>
</dbReference>
<keyword evidence="2" id="KW-1185">Reference proteome</keyword>
<accession>A0A9R1CW03</accession>
<comment type="caution">
    <text evidence="1">The sequence shown here is derived from an EMBL/GenBank/DDBJ whole genome shotgun (WGS) entry which is preliminary data.</text>
</comment>
<sequence length="150" mass="15981">MIRLSGGMLLVVVLAGAVLGVVVADQTDSAAQASLSMDYDTGYLYVGDDRIDEPVVDETGTPITNLSAGASPIADHPANVVDWSPWRVMDTMTRQLLQLAFWTATATAKTIHRSGVPVAWWVQGLELGVPGFAVGYVGLQVRSIVRGGRR</sequence>
<proteinExistence type="predicted"/>
<dbReference type="RefSeq" id="WP_256030677.1">
    <property type="nucleotide sequence ID" value="NZ_JAHLKM010000030.1"/>
</dbReference>
<evidence type="ECO:0000313" key="2">
    <source>
        <dbReference type="Proteomes" id="UP001139494"/>
    </source>
</evidence>
<dbReference type="AlphaFoldDB" id="A0A9R1CW03"/>
<organism evidence="1 2">
    <name type="scientific">Natronomonas aquatica</name>
    <dbReference type="NCBI Taxonomy" id="2841590"/>
    <lineage>
        <taxon>Archaea</taxon>
        <taxon>Methanobacteriati</taxon>
        <taxon>Methanobacteriota</taxon>
        <taxon>Stenosarchaea group</taxon>
        <taxon>Halobacteria</taxon>
        <taxon>Halobacteriales</taxon>
        <taxon>Natronomonadaceae</taxon>
        <taxon>Natronomonas</taxon>
    </lineage>
</organism>